<evidence type="ECO:0000313" key="2">
    <source>
        <dbReference type="Proteomes" id="UP000549617"/>
    </source>
</evidence>
<sequence length="277" mass="30222">MMLMALLLAATPVPLTIPQTPSSSDAAGNSMGGLHRLPQMSDKAEKDTAPEVLCTFDNQWCESIEHDPANGVRVLSVYDGTKPQSEQQVQRYELMAPDDSATLSIWPQIVLLAPDETGRRAALVGVETRISTGYSGGGASATRLSLIRVDIMGSPPMGEVLDLPLEGSAMIRACFGEKDMKQRAGACHDEYKFIGKLELAEPQGRHPAFTFTTRAETYPGKVSRNADSLSAPPLTKKDLIWSVDPLCSYRRTIRFNPATDRYEFDTPAPDCSEFTIP</sequence>
<reference evidence="1 2" key="1">
    <citation type="submission" date="2020-08" db="EMBL/GenBank/DDBJ databases">
        <title>Genomic Encyclopedia of Type Strains, Phase IV (KMG-IV): sequencing the most valuable type-strain genomes for metagenomic binning, comparative biology and taxonomic classification.</title>
        <authorList>
            <person name="Goeker M."/>
        </authorList>
    </citation>
    <scope>NUCLEOTIDE SEQUENCE [LARGE SCALE GENOMIC DNA]</scope>
    <source>
        <strain evidence="1 2">DSM 25079</strain>
    </source>
</reference>
<dbReference type="Proteomes" id="UP000549617">
    <property type="component" value="Unassembled WGS sequence"/>
</dbReference>
<gene>
    <name evidence="1" type="ORF">FHS49_002826</name>
</gene>
<keyword evidence="2" id="KW-1185">Reference proteome</keyword>
<dbReference type="EMBL" id="JACIJC010000004">
    <property type="protein sequence ID" value="MBB5686802.1"/>
    <property type="molecule type" value="Genomic_DNA"/>
</dbReference>
<accession>A0A7W9AJX1</accession>
<name>A0A7W9AJX1_9SPHN</name>
<dbReference type="AlphaFoldDB" id="A0A7W9AJX1"/>
<proteinExistence type="predicted"/>
<evidence type="ECO:0000313" key="1">
    <source>
        <dbReference type="EMBL" id="MBB5686802.1"/>
    </source>
</evidence>
<organism evidence="1 2">
    <name type="scientific">Sphingobium boeckii</name>
    <dbReference type="NCBI Taxonomy" id="1082345"/>
    <lineage>
        <taxon>Bacteria</taxon>
        <taxon>Pseudomonadati</taxon>
        <taxon>Pseudomonadota</taxon>
        <taxon>Alphaproteobacteria</taxon>
        <taxon>Sphingomonadales</taxon>
        <taxon>Sphingomonadaceae</taxon>
        <taxon>Sphingobium</taxon>
    </lineage>
</organism>
<comment type="caution">
    <text evidence="1">The sequence shown here is derived from an EMBL/GenBank/DDBJ whole genome shotgun (WGS) entry which is preliminary data.</text>
</comment>
<protein>
    <submittedName>
        <fullName evidence="1">Uncharacterized protein</fullName>
    </submittedName>
</protein>
<dbReference type="RefSeq" id="WP_184019548.1">
    <property type="nucleotide sequence ID" value="NZ_JACIJC010000004.1"/>
</dbReference>